<proteinExistence type="predicted"/>
<dbReference type="EMBL" id="JAIWYP010000001">
    <property type="protein sequence ID" value="KAH3891421.1"/>
    <property type="molecule type" value="Genomic_DNA"/>
</dbReference>
<comment type="caution">
    <text evidence="1">The sequence shown here is derived from an EMBL/GenBank/DDBJ whole genome shotgun (WGS) entry which is preliminary data.</text>
</comment>
<evidence type="ECO:0000313" key="2">
    <source>
        <dbReference type="Proteomes" id="UP000828390"/>
    </source>
</evidence>
<gene>
    <name evidence="1" type="ORF">DPMN_015521</name>
</gene>
<evidence type="ECO:0000313" key="1">
    <source>
        <dbReference type="EMBL" id="KAH3891421.1"/>
    </source>
</evidence>
<keyword evidence="2" id="KW-1185">Reference proteome</keyword>
<organism evidence="1 2">
    <name type="scientific">Dreissena polymorpha</name>
    <name type="common">Zebra mussel</name>
    <name type="synonym">Mytilus polymorpha</name>
    <dbReference type="NCBI Taxonomy" id="45954"/>
    <lineage>
        <taxon>Eukaryota</taxon>
        <taxon>Metazoa</taxon>
        <taxon>Spiralia</taxon>
        <taxon>Lophotrochozoa</taxon>
        <taxon>Mollusca</taxon>
        <taxon>Bivalvia</taxon>
        <taxon>Autobranchia</taxon>
        <taxon>Heteroconchia</taxon>
        <taxon>Euheterodonta</taxon>
        <taxon>Imparidentia</taxon>
        <taxon>Neoheterodontei</taxon>
        <taxon>Myida</taxon>
        <taxon>Dreissenoidea</taxon>
        <taxon>Dreissenidae</taxon>
        <taxon>Dreissena</taxon>
    </lineage>
</organism>
<dbReference type="OrthoDB" id="10260545at2759"/>
<reference evidence="1" key="2">
    <citation type="submission" date="2020-11" db="EMBL/GenBank/DDBJ databases">
        <authorList>
            <person name="McCartney M.A."/>
            <person name="Auch B."/>
            <person name="Kono T."/>
            <person name="Mallez S."/>
            <person name="Becker A."/>
            <person name="Gohl D.M."/>
            <person name="Silverstein K.A.T."/>
            <person name="Koren S."/>
            <person name="Bechman K.B."/>
            <person name="Herman A."/>
            <person name="Abrahante J.E."/>
            <person name="Garbe J."/>
        </authorList>
    </citation>
    <scope>NUCLEOTIDE SEQUENCE</scope>
    <source>
        <strain evidence="1">Duluth1</strain>
        <tissue evidence="1">Whole animal</tissue>
    </source>
</reference>
<dbReference type="AlphaFoldDB" id="A0A9D4S4H5"/>
<name>A0A9D4S4H5_DREPO</name>
<sequence>MTILFSTKVRIQCKHRKRLPLTGHADRFSAAGLLAVSPAVSLQNKKRPNRRRSLNTGNYRKCGPKQVDFHSTNINYHDHYQHSPCNIYFGENFCVRLNQWFKFLTCVEDIRNGGIVMCDFTPNKSLSAMTLSDDAVKIRDVPNAGGSSVGSEVLSFEVLQKCFKAKLLKTEMEVEYFPEGGSITDYVCVVFGTKLGVSVTRARNYWGRDFTSEQAAHLLNKKLRGINQSSRNSLENWNKQVLHVWSANRDVTNVLVQAFHTLEPEVKSNTVVLITNTTTSCDFIYLNG</sequence>
<accession>A0A9D4S4H5</accession>
<dbReference type="Proteomes" id="UP000828390">
    <property type="component" value="Unassembled WGS sequence"/>
</dbReference>
<reference evidence="1" key="1">
    <citation type="journal article" date="2019" name="bioRxiv">
        <title>The Genome of the Zebra Mussel, Dreissena polymorpha: A Resource for Invasive Species Research.</title>
        <authorList>
            <person name="McCartney M.A."/>
            <person name="Auch B."/>
            <person name="Kono T."/>
            <person name="Mallez S."/>
            <person name="Zhang Y."/>
            <person name="Obille A."/>
            <person name="Becker A."/>
            <person name="Abrahante J.E."/>
            <person name="Garbe J."/>
            <person name="Badalamenti J.P."/>
            <person name="Herman A."/>
            <person name="Mangelson H."/>
            <person name="Liachko I."/>
            <person name="Sullivan S."/>
            <person name="Sone E.D."/>
            <person name="Koren S."/>
            <person name="Silverstein K.A.T."/>
            <person name="Beckman K.B."/>
            <person name="Gohl D.M."/>
        </authorList>
    </citation>
    <scope>NUCLEOTIDE SEQUENCE</scope>
    <source>
        <strain evidence="1">Duluth1</strain>
        <tissue evidence="1">Whole animal</tissue>
    </source>
</reference>
<protein>
    <submittedName>
        <fullName evidence="1">Uncharacterized protein</fullName>
    </submittedName>
</protein>